<dbReference type="PANTHER" id="PTHR34299:SF1">
    <property type="entry name" value="DIACYLGLYCEROL KINASE"/>
    <property type="match status" value="1"/>
</dbReference>
<name>A0A5C6MDH0_9PLAN</name>
<evidence type="ECO:0000256" key="1">
    <source>
        <dbReference type="ARBA" id="ARBA00004651"/>
    </source>
</evidence>
<dbReference type="GO" id="GO:0016301">
    <property type="term" value="F:kinase activity"/>
    <property type="evidence" value="ECO:0007669"/>
    <property type="project" value="UniProtKB-KW"/>
</dbReference>
<feature type="transmembrane region" description="Helical" evidence="19">
    <location>
        <begin position="101"/>
        <end position="122"/>
    </location>
</feature>
<keyword evidence="4" id="KW-0444">Lipid biosynthesis</keyword>
<evidence type="ECO:0000256" key="16">
    <source>
        <dbReference type="PIRSR" id="PIRSR600829-2"/>
    </source>
</evidence>
<reference evidence="20 21" key="2">
    <citation type="submission" date="2019-08" db="EMBL/GenBank/DDBJ databases">
        <authorList>
            <person name="Henke P."/>
        </authorList>
    </citation>
    <scope>NUCLEOTIDE SEQUENCE [LARGE SCALE GENOMIC DNA]</scope>
    <source>
        <strain evidence="20">Phe10_nw2017</strain>
    </source>
</reference>
<gene>
    <name evidence="20" type="ORF">E3A20_00730</name>
</gene>
<dbReference type="Proteomes" id="UP000321083">
    <property type="component" value="Unassembled WGS sequence"/>
</dbReference>
<evidence type="ECO:0000256" key="19">
    <source>
        <dbReference type="SAM" id="Phobius"/>
    </source>
</evidence>
<comment type="subcellular location">
    <subcellularLocation>
        <location evidence="1">Cell membrane</location>
        <topology evidence="1">Multi-pass membrane protein</topology>
    </subcellularLocation>
</comment>
<organism evidence="20 21">
    <name type="scientific">Planctomyces bekefii</name>
    <dbReference type="NCBI Taxonomy" id="1653850"/>
    <lineage>
        <taxon>Bacteria</taxon>
        <taxon>Pseudomonadati</taxon>
        <taxon>Planctomycetota</taxon>
        <taxon>Planctomycetia</taxon>
        <taxon>Planctomycetales</taxon>
        <taxon>Planctomycetaceae</taxon>
        <taxon>Planctomyces</taxon>
    </lineage>
</organism>
<evidence type="ECO:0000256" key="4">
    <source>
        <dbReference type="ARBA" id="ARBA00022516"/>
    </source>
</evidence>
<keyword evidence="12 19" id="KW-0472">Membrane</keyword>
<dbReference type="InterPro" id="IPR036945">
    <property type="entry name" value="DAGK_sf"/>
</dbReference>
<keyword evidence="5" id="KW-0808">Transferase</keyword>
<proteinExistence type="inferred from homology"/>
<evidence type="ECO:0000256" key="9">
    <source>
        <dbReference type="ARBA" id="ARBA00022840"/>
    </source>
</evidence>
<evidence type="ECO:0000256" key="10">
    <source>
        <dbReference type="ARBA" id="ARBA00022989"/>
    </source>
</evidence>
<keyword evidence="7 17" id="KW-0547">Nucleotide-binding</keyword>
<evidence type="ECO:0000256" key="2">
    <source>
        <dbReference type="ARBA" id="ARBA00005967"/>
    </source>
</evidence>
<evidence type="ECO:0000256" key="11">
    <source>
        <dbReference type="ARBA" id="ARBA00023098"/>
    </source>
</evidence>
<feature type="transmembrane region" description="Helical" evidence="19">
    <location>
        <begin position="36"/>
        <end position="55"/>
    </location>
</feature>
<protein>
    <submittedName>
        <fullName evidence="20">Diacylglycerol kinase</fullName>
    </submittedName>
</protein>
<comment type="caution">
    <text evidence="20">The sequence shown here is derived from an EMBL/GenBank/DDBJ whole genome shotgun (WGS) entry which is preliminary data.</text>
</comment>
<evidence type="ECO:0000256" key="14">
    <source>
        <dbReference type="ARBA" id="ARBA00023264"/>
    </source>
</evidence>
<dbReference type="GO" id="GO:0005524">
    <property type="term" value="F:ATP binding"/>
    <property type="evidence" value="ECO:0007669"/>
    <property type="project" value="UniProtKB-KW"/>
</dbReference>
<keyword evidence="13" id="KW-0594">Phospholipid biosynthesis</keyword>
<keyword evidence="8 20" id="KW-0418">Kinase</keyword>
<keyword evidence="11" id="KW-0443">Lipid metabolism</keyword>
<feature type="binding site" evidence="16">
    <location>
        <begin position="52"/>
        <end position="55"/>
    </location>
    <ligand>
        <name>substrate</name>
    </ligand>
</feature>
<evidence type="ECO:0000256" key="12">
    <source>
        <dbReference type="ARBA" id="ARBA00023136"/>
    </source>
</evidence>
<dbReference type="InterPro" id="IPR000829">
    <property type="entry name" value="DAGK"/>
</dbReference>
<keyword evidence="18" id="KW-0479">Metal-binding</keyword>
<evidence type="ECO:0000313" key="21">
    <source>
        <dbReference type="Proteomes" id="UP000321083"/>
    </source>
</evidence>
<comment type="cofactor">
    <cofactor evidence="18">
        <name>Mg(2+)</name>
        <dbReference type="ChEBI" id="CHEBI:18420"/>
    </cofactor>
    <text evidence="18">Mn(2+), Zn(2+), Cd(2+) and Co(2+) support activity to lesser extents.</text>
</comment>
<feature type="binding site" evidence="18">
    <location>
        <position position="81"/>
    </location>
    <ligand>
        <name>a divalent metal cation</name>
        <dbReference type="ChEBI" id="CHEBI:60240"/>
    </ligand>
</feature>
<dbReference type="GO" id="GO:0046872">
    <property type="term" value="F:metal ion binding"/>
    <property type="evidence" value="ECO:0007669"/>
    <property type="project" value="UniProtKB-KW"/>
</dbReference>
<dbReference type="CDD" id="cd14265">
    <property type="entry name" value="UDPK_IM_like"/>
    <property type="match status" value="1"/>
</dbReference>
<evidence type="ECO:0000256" key="3">
    <source>
        <dbReference type="ARBA" id="ARBA00022475"/>
    </source>
</evidence>
<accession>A0A5C6MDH0</accession>
<evidence type="ECO:0000256" key="15">
    <source>
        <dbReference type="PIRSR" id="PIRSR600829-1"/>
    </source>
</evidence>
<dbReference type="PANTHER" id="PTHR34299">
    <property type="entry name" value="DIACYLGLYCEROL KINASE"/>
    <property type="match status" value="1"/>
</dbReference>
<evidence type="ECO:0000256" key="5">
    <source>
        <dbReference type="ARBA" id="ARBA00022679"/>
    </source>
</evidence>
<dbReference type="Gene3D" id="1.10.287.3610">
    <property type="match status" value="1"/>
</dbReference>
<dbReference type="InterPro" id="IPR033717">
    <property type="entry name" value="UDPK"/>
</dbReference>
<dbReference type="EMBL" id="SRHE01000005">
    <property type="protein sequence ID" value="TWW12627.1"/>
    <property type="molecule type" value="Genomic_DNA"/>
</dbReference>
<comment type="similarity">
    <text evidence="2">Belongs to the bacterial diacylglycerol kinase family.</text>
</comment>
<dbReference type="Pfam" id="PF01219">
    <property type="entry name" value="DAGK_prokar"/>
    <property type="match status" value="1"/>
</dbReference>
<keyword evidence="3" id="KW-1003">Cell membrane</keyword>
<keyword evidence="14" id="KW-1208">Phospholipid metabolism</keyword>
<feature type="binding site" evidence="17">
    <location>
        <position position="10"/>
    </location>
    <ligand>
        <name>ATP</name>
        <dbReference type="ChEBI" id="CHEBI:30616"/>
    </ligand>
</feature>
<dbReference type="GO" id="GO:0008654">
    <property type="term" value="P:phospholipid biosynthetic process"/>
    <property type="evidence" value="ECO:0007669"/>
    <property type="project" value="UniProtKB-KW"/>
</dbReference>
<evidence type="ECO:0000256" key="7">
    <source>
        <dbReference type="ARBA" id="ARBA00022741"/>
    </source>
</evidence>
<feature type="binding site" evidence="16">
    <location>
        <position position="74"/>
    </location>
    <ligand>
        <name>substrate</name>
    </ligand>
</feature>
<keyword evidence="18" id="KW-0460">Magnesium</keyword>
<keyword evidence="6 19" id="KW-0812">Transmembrane</keyword>
<evidence type="ECO:0000256" key="13">
    <source>
        <dbReference type="ARBA" id="ARBA00023209"/>
    </source>
</evidence>
<feature type="binding site" evidence="16">
    <location>
        <position position="10"/>
    </location>
    <ligand>
        <name>substrate</name>
    </ligand>
</feature>
<keyword evidence="9 17" id="KW-0067">ATP-binding</keyword>
<keyword evidence="21" id="KW-1185">Reference proteome</keyword>
<feature type="binding site" evidence="17">
    <location>
        <begin position="99"/>
        <end position="100"/>
    </location>
    <ligand>
        <name>ATP</name>
        <dbReference type="ChEBI" id="CHEBI:30616"/>
    </ligand>
</feature>
<evidence type="ECO:0000256" key="8">
    <source>
        <dbReference type="ARBA" id="ARBA00022777"/>
    </source>
</evidence>
<feature type="binding site" evidence="17">
    <location>
        <position position="81"/>
    </location>
    <ligand>
        <name>ATP</name>
        <dbReference type="ChEBI" id="CHEBI:30616"/>
    </ligand>
</feature>
<dbReference type="AlphaFoldDB" id="A0A5C6MDH0"/>
<sequence>MAGQKEQFTRFVPGRIASFRFALRGIRLLLRTQTNARIHAVATLLVVTLGCWQGVTAAQWGLLAVAITLVWLAEALNTAIERLTDLVSPEFRPLAGEVKDLAAAAVLLSALGAVAVACAVFGPSLLH</sequence>
<feature type="active site" description="Proton acceptor" evidence="15">
    <location>
        <position position="74"/>
    </location>
</feature>
<keyword evidence="10 19" id="KW-1133">Transmembrane helix</keyword>
<evidence type="ECO:0000256" key="18">
    <source>
        <dbReference type="PIRSR" id="PIRSR600829-4"/>
    </source>
</evidence>
<evidence type="ECO:0000256" key="6">
    <source>
        <dbReference type="ARBA" id="ARBA00022692"/>
    </source>
</evidence>
<dbReference type="GO" id="GO:0005886">
    <property type="term" value="C:plasma membrane"/>
    <property type="evidence" value="ECO:0007669"/>
    <property type="project" value="UniProtKB-SubCell"/>
</dbReference>
<evidence type="ECO:0000313" key="20">
    <source>
        <dbReference type="EMBL" id="TWW12627.1"/>
    </source>
</evidence>
<reference evidence="20 21" key="1">
    <citation type="submission" date="2019-08" db="EMBL/GenBank/DDBJ databases">
        <title>100 year-old enigma solved: identification of Planctomyces bekefii, the type genus and species of the phylum Planctomycetes.</title>
        <authorList>
            <person name="Svetlana D.N."/>
            <person name="Overmann J."/>
        </authorList>
    </citation>
    <scope>NUCLEOTIDE SEQUENCE [LARGE SCALE GENOMIC DNA]</scope>
    <source>
        <strain evidence="20">Phe10_nw2017</strain>
    </source>
</reference>
<evidence type="ECO:0000256" key="17">
    <source>
        <dbReference type="PIRSR" id="PIRSR600829-3"/>
    </source>
</evidence>